<evidence type="ECO:0000313" key="4">
    <source>
        <dbReference type="Proteomes" id="UP000187608"/>
    </source>
</evidence>
<dbReference type="GO" id="GO:0003677">
    <property type="term" value="F:DNA binding"/>
    <property type="evidence" value="ECO:0007669"/>
    <property type="project" value="UniProtKB-KW"/>
</dbReference>
<dbReference type="AlphaFoldDB" id="A0A1N7ISF9"/>
<dbReference type="PANTHER" id="PTHR33164:SF43">
    <property type="entry name" value="HTH-TYPE TRANSCRIPTIONAL REPRESSOR YETL"/>
    <property type="match status" value="1"/>
</dbReference>
<accession>A0A1N7ISF9</accession>
<evidence type="ECO:0000259" key="2">
    <source>
        <dbReference type="PROSITE" id="PS50995"/>
    </source>
</evidence>
<reference evidence="4" key="1">
    <citation type="submission" date="2017-01" db="EMBL/GenBank/DDBJ databases">
        <authorList>
            <person name="Varghese N."/>
            <person name="Submissions S."/>
        </authorList>
    </citation>
    <scope>NUCLEOTIDE SEQUENCE [LARGE SCALE GENOMIC DNA]</scope>
    <source>
        <strain evidence="4">DSM 23127</strain>
    </source>
</reference>
<dbReference type="SMART" id="SM00347">
    <property type="entry name" value="HTH_MARR"/>
    <property type="match status" value="1"/>
</dbReference>
<keyword evidence="1 3" id="KW-0238">DNA-binding</keyword>
<dbReference type="InterPro" id="IPR000835">
    <property type="entry name" value="HTH_MarR-typ"/>
</dbReference>
<dbReference type="STRING" id="570947.SAMN05421687_102109"/>
<keyword evidence="4" id="KW-1185">Reference proteome</keyword>
<proteinExistence type="predicted"/>
<dbReference type="OrthoDB" id="2401593at2"/>
<dbReference type="PANTHER" id="PTHR33164">
    <property type="entry name" value="TRANSCRIPTIONAL REGULATOR, MARR FAMILY"/>
    <property type="match status" value="1"/>
</dbReference>
<dbReference type="PROSITE" id="PS50995">
    <property type="entry name" value="HTH_MARR_2"/>
    <property type="match status" value="1"/>
</dbReference>
<dbReference type="SUPFAM" id="SSF46785">
    <property type="entry name" value="Winged helix' DNA-binding domain"/>
    <property type="match status" value="1"/>
</dbReference>
<dbReference type="InterPro" id="IPR039422">
    <property type="entry name" value="MarR/SlyA-like"/>
</dbReference>
<sequence length="152" mass="17999">MMKEELIRQVYESVYDIYLHGSEQVARSLRDDEELKHFSREQTQLIKVIDGHPDTTLKDIAQILGVHKTGVSNKVKKLAEGGYLEYREGPDHKSKYVEVTEKGHEVVARIETVNVSHWRDLFADVFTEREMEAFHEKLQRIRKRFEEEEDKR</sequence>
<dbReference type="GO" id="GO:0006950">
    <property type="term" value="P:response to stress"/>
    <property type="evidence" value="ECO:0007669"/>
    <property type="project" value="TreeGrafter"/>
</dbReference>
<dbReference type="InterPro" id="IPR036388">
    <property type="entry name" value="WH-like_DNA-bd_sf"/>
</dbReference>
<gene>
    <name evidence="3" type="ORF">SAMN05421687_102109</name>
</gene>
<evidence type="ECO:0000256" key="1">
    <source>
        <dbReference type="ARBA" id="ARBA00023125"/>
    </source>
</evidence>
<dbReference type="Pfam" id="PF12802">
    <property type="entry name" value="MarR_2"/>
    <property type="match status" value="1"/>
</dbReference>
<dbReference type="GO" id="GO:0003700">
    <property type="term" value="F:DNA-binding transcription factor activity"/>
    <property type="evidence" value="ECO:0007669"/>
    <property type="project" value="InterPro"/>
</dbReference>
<dbReference type="InterPro" id="IPR036390">
    <property type="entry name" value="WH_DNA-bd_sf"/>
</dbReference>
<name>A0A1N7ISF9_9BACI</name>
<dbReference type="Proteomes" id="UP000187608">
    <property type="component" value="Unassembled WGS sequence"/>
</dbReference>
<protein>
    <submittedName>
        <fullName evidence="3">DNA-binding transcriptional regulator, MarR family</fullName>
    </submittedName>
</protein>
<dbReference type="Gene3D" id="1.10.10.10">
    <property type="entry name" value="Winged helix-like DNA-binding domain superfamily/Winged helix DNA-binding domain"/>
    <property type="match status" value="1"/>
</dbReference>
<organism evidence="3 4">
    <name type="scientific">Salimicrobium flavidum</name>
    <dbReference type="NCBI Taxonomy" id="570947"/>
    <lineage>
        <taxon>Bacteria</taxon>
        <taxon>Bacillati</taxon>
        <taxon>Bacillota</taxon>
        <taxon>Bacilli</taxon>
        <taxon>Bacillales</taxon>
        <taxon>Bacillaceae</taxon>
        <taxon>Salimicrobium</taxon>
    </lineage>
</organism>
<dbReference type="EMBL" id="FTOC01000002">
    <property type="protein sequence ID" value="SIS40022.1"/>
    <property type="molecule type" value="Genomic_DNA"/>
</dbReference>
<feature type="domain" description="HTH marR-type" evidence="2">
    <location>
        <begin position="3"/>
        <end position="143"/>
    </location>
</feature>
<evidence type="ECO:0000313" key="3">
    <source>
        <dbReference type="EMBL" id="SIS40022.1"/>
    </source>
</evidence>